<dbReference type="Proteomes" id="UP000186657">
    <property type="component" value="Unassembled WGS sequence"/>
</dbReference>
<sequence length="77" mass="8835">MPNRRNAVQTDIETLISIYHNLSKLEKYLRKSHVDQTVIDDIESAKNSVNHALDILHNYSDAIANIYQAPPPRSETF</sequence>
<name>A0A1U7MXK1_9CYAN</name>
<reference evidence="1 2" key="1">
    <citation type="submission" date="2016-10" db="EMBL/GenBank/DDBJ databases">
        <title>Comparative genomics uncovers the prolific and rare metabolic potential of the cyanobacterial genus Moorea.</title>
        <authorList>
            <person name="Leao T."/>
            <person name="Castelao G."/>
            <person name="Korobeynikov A."/>
            <person name="Monroe E.A."/>
            <person name="Podell S."/>
            <person name="Glukhov E."/>
            <person name="Allen E."/>
            <person name="Gerwick W.H."/>
            <person name="Gerwick L."/>
        </authorList>
    </citation>
    <scope>NUCLEOTIDE SEQUENCE [LARGE SCALE GENOMIC DNA]</scope>
    <source>
        <strain evidence="1 2">PNG5-198</strain>
    </source>
</reference>
<dbReference type="EMBL" id="MKZS01000001">
    <property type="protein sequence ID" value="OLT58430.1"/>
    <property type="molecule type" value="Genomic_DNA"/>
</dbReference>
<keyword evidence="2" id="KW-1185">Reference proteome</keyword>
<evidence type="ECO:0000313" key="2">
    <source>
        <dbReference type="Proteomes" id="UP000186657"/>
    </source>
</evidence>
<dbReference type="AlphaFoldDB" id="A0A1U7MXK1"/>
<comment type="caution">
    <text evidence="1">The sequence shown here is derived from an EMBL/GenBank/DDBJ whole genome shotgun (WGS) entry which is preliminary data.</text>
</comment>
<organism evidence="1 2">
    <name type="scientific">Moorena bouillonii PNG</name>
    <dbReference type="NCBI Taxonomy" id="568701"/>
    <lineage>
        <taxon>Bacteria</taxon>
        <taxon>Bacillati</taxon>
        <taxon>Cyanobacteriota</taxon>
        <taxon>Cyanophyceae</taxon>
        <taxon>Coleofasciculales</taxon>
        <taxon>Coleofasciculaceae</taxon>
        <taxon>Moorena</taxon>
    </lineage>
</organism>
<proteinExistence type="predicted"/>
<protein>
    <submittedName>
        <fullName evidence="1">Uncharacterized protein</fullName>
    </submittedName>
</protein>
<accession>A0A1U7MXK1</accession>
<dbReference type="RefSeq" id="WP_075896893.1">
    <property type="nucleotide sequence ID" value="NZ_MKZS01000001.1"/>
</dbReference>
<gene>
    <name evidence="1" type="ORF">BJP37_04590</name>
</gene>
<evidence type="ECO:0000313" key="1">
    <source>
        <dbReference type="EMBL" id="OLT58430.1"/>
    </source>
</evidence>